<evidence type="ECO:0000313" key="2">
    <source>
        <dbReference type="Proteomes" id="UP000192660"/>
    </source>
</evidence>
<keyword evidence="2" id="KW-1185">Reference proteome</keyword>
<dbReference type="AlphaFoldDB" id="A0A1W1WF58"/>
<evidence type="ECO:0008006" key="3">
    <source>
        <dbReference type="Google" id="ProtNLM"/>
    </source>
</evidence>
<protein>
    <recommendedName>
        <fullName evidence="3">Hemerythrin-like domain-containing protein</fullName>
    </recommendedName>
</protein>
<reference evidence="2" key="1">
    <citation type="submission" date="2017-04" db="EMBL/GenBank/DDBJ databases">
        <authorList>
            <person name="Varghese N."/>
            <person name="Submissions S."/>
        </authorList>
    </citation>
    <scope>NUCLEOTIDE SEQUENCE [LARGE SCALE GENOMIC DNA]</scope>
    <source>
        <strain evidence="2">DSM 9293</strain>
    </source>
</reference>
<evidence type="ECO:0000313" key="1">
    <source>
        <dbReference type="EMBL" id="SMC04934.1"/>
    </source>
</evidence>
<accession>A0A1W1WF58</accession>
<dbReference type="EMBL" id="FWWY01000001">
    <property type="protein sequence ID" value="SMC04934.1"/>
    <property type="molecule type" value="Genomic_DNA"/>
</dbReference>
<dbReference type="RefSeq" id="WP_028963250.1">
    <property type="nucleotide sequence ID" value="NZ_FWWY01000001.1"/>
</dbReference>
<dbReference type="Proteomes" id="UP000192660">
    <property type="component" value="Unassembled WGS sequence"/>
</dbReference>
<dbReference type="STRING" id="28034.BFX07_02270"/>
<sequence length="153" mass="17716">MPHTHRLENFDEHLTSHMLVTADLEAGMRLLRNFLKNNDASSAYEVAEVLLDIWTERELVHAQAEEAFLFEEIPSLKIFHRDHELMATWVDEARFTLDRDGVVSSRVLMRLEALSTLLHTHHEHELECLKRHYHQLATNSSAHPVLSKCDGSL</sequence>
<dbReference type="OrthoDB" id="2678857at2"/>
<name>A0A1W1WF58_SULTA</name>
<gene>
    <name evidence="1" type="ORF">SAMN00768000_1929</name>
</gene>
<organism evidence="1 2">
    <name type="scientific">Sulfobacillus thermosulfidooxidans (strain DSM 9293 / VKM B-1269 / AT-1)</name>
    <dbReference type="NCBI Taxonomy" id="929705"/>
    <lineage>
        <taxon>Bacteria</taxon>
        <taxon>Bacillati</taxon>
        <taxon>Bacillota</taxon>
        <taxon>Clostridia</taxon>
        <taxon>Eubacteriales</taxon>
        <taxon>Clostridiales Family XVII. Incertae Sedis</taxon>
        <taxon>Sulfobacillus</taxon>
    </lineage>
</organism>
<proteinExistence type="predicted"/>